<feature type="domain" description="Dof-type" evidence="11">
    <location>
        <begin position="27"/>
        <end position="81"/>
    </location>
</feature>
<dbReference type="EMBL" id="QPKB01000001">
    <property type="protein sequence ID" value="RWR74175.1"/>
    <property type="molecule type" value="Genomic_DNA"/>
</dbReference>
<dbReference type="GO" id="GO:0008270">
    <property type="term" value="F:zinc ion binding"/>
    <property type="evidence" value="ECO:0007669"/>
    <property type="project" value="UniProtKB-KW"/>
</dbReference>
<dbReference type="Proteomes" id="UP000283530">
    <property type="component" value="Unassembled WGS sequence"/>
</dbReference>
<evidence type="ECO:0000256" key="2">
    <source>
        <dbReference type="ARBA" id="ARBA00022771"/>
    </source>
</evidence>
<dbReference type="GO" id="GO:0005634">
    <property type="term" value="C:nucleus"/>
    <property type="evidence" value="ECO:0007669"/>
    <property type="project" value="UniProtKB-SubCell"/>
</dbReference>
<reference evidence="12 13" key="1">
    <citation type="journal article" date="2019" name="Nat. Plants">
        <title>Stout camphor tree genome fills gaps in understanding of flowering plant genome evolution.</title>
        <authorList>
            <person name="Chaw S.M."/>
            <person name="Liu Y.C."/>
            <person name="Wu Y.W."/>
            <person name="Wang H.Y."/>
            <person name="Lin C.I."/>
            <person name="Wu C.S."/>
            <person name="Ke H.M."/>
            <person name="Chang L.Y."/>
            <person name="Hsu C.Y."/>
            <person name="Yang H.T."/>
            <person name="Sudianto E."/>
            <person name="Hsu M.H."/>
            <person name="Wu K.P."/>
            <person name="Wang L.N."/>
            <person name="Leebens-Mack J.H."/>
            <person name="Tsai I.J."/>
        </authorList>
    </citation>
    <scope>NUCLEOTIDE SEQUENCE [LARGE SCALE GENOMIC DNA]</scope>
    <source>
        <strain evidence="13">cv. Chaw 1501</strain>
        <tissue evidence="12">Young leaves</tissue>
    </source>
</reference>
<dbReference type="InterPro" id="IPR003851">
    <property type="entry name" value="Znf_Dof"/>
</dbReference>
<dbReference type="STRING" id="337451.A0A443N6M4"/>
<proteinExistence type="predicted"/>
<gene>
    <name evidence="12" type="ORF">CKAN_00249300</name>
</gene>
<dbReference type="PROSITE" id="PS01361">
    <property type="entry name" value="ZF_DOF_1"/>
    <property type="match status" value="1"/>
</dbReference>
<dbReference type="PROSITE" id="PS50884">
    <property type="entry name" value="ZF_DOF_2"/>
    <property type="match status" value="1"/>
</dbReference>
<accession>A0A443N6M4</accession>
<feature type="compositionally biased region" description="Basic residues" evidence="10">
    <location>
        <begin position="78"/>
        <end position="89"/>
    </location>
</feature>
<dbReference type="PANTHER" id="PTHR31992:SF203">
    <property type="entry name" value="DOF ZINC FINGER PROTEIN"/>
    <property type="match status" value="1"/>
</dbReference>
<evidence type="ECO:0000256" key="10">
    <source>
        <dbReference type="SAM" id="MobiDB-lite"/>
    </source>
</evidence>
<dbReference type="GO" id="GO:0003677">
    <property type="term" value="F:DNA binding"/>
    <property type="evidence" value="ECO:0007669"/>
    <property type="project" value="UniProtKB-UniRule"/>
</dbReference>
<evidence type="ECO:0000256" key="7">
    <source>
        <dbReference type="ARBA" id="ARBA00023242"/>
    </source>
</evidence>
<comment type="caution">
    <text evidence="12">The sequence shown here is derived from an EMBL/GenBank/DDBJ whole genome shotgun (WGS) entry which is preliminary data.</text>
</comment>
<comment type="subcellular location">
    <subcellularLocation>
        <location evidence="8 9">Nucleus</location>
    </subcellularLocation>
</comment>
<protein>
    <recommendedName>
        <fullName evidence="9">Dof zinc finger protein</fullName>
    </recommendedName>
</protein>
<evidence type="ECO:0000256" key="8">
    <source>
        <dbReference type="PROSITE-ProRule" id="PRU00071"/>
    </source>
</evidence>
<keyword evidence="2 8" id="KW-0863">Zinc-finger</keyword>
<evidence type="ECO:0000256" key="6">
    <source>
        <dbReference type="ARBA" id="ARBA00023163"/>
    </source>
</evidence>
<evidence type="ECO:0000259" key="11">
    <source>
        <dbReference type="PROSITE" id="PS50884"/>
    </source>
</evidence>
<evidence type="ECO:0000256" key="5">
    <source>
        <dbReference type="ARBA" id="ARBA00023125"/>
    </source>
</evidence>
<feature type="region of interest" description="Disordered" evidence="10">
    <location>
        <begin position="68"/>
        <end position="104"/>
    </location>
</feature>
<evidence type="ECO:0000256" key="4">
    <source>
        <dbReference type="ARBA" id="ARBA00023015"/>
    </source>
</evidence>
<feature type="region of interest" description="Disordered" evidence="10">
    <location>
        <begin position="1"/>
        <end position="28"/>
    </location>
</feature>
<feature type="compositionally biased region" description="Basic and acidic residues" evidence="10">
    <location>
        <begin position="1"/>
        <end position="10"/>
    </location>
</feature>
<dbReference type="PANTHER" id="PTHR31992">
    <property type="entry name" value="DOF ZINC FINGER PROTEIN DOF1.4-RELATED"/>
    <property type="match status" value="1"/>
</dbReference>
<evidence type="ECO:0000256" key="9">
    <source>
        <dbReference type="RuleBase" id="RU369094"/>
    </source>
</evidence>
<organism evidence="12 13">
    <name type="scientific">Cinnamomum micranthum f. kanehirae</name>
    <dbReference type="NCBI Taxonomy" id="337451"/>
    <lineage>
        <taxon>Eukaryota</taxon>
        <taxon>Viridiplantae</taxon>
        <taxon>Streptophyta</taxon>
        <taxon>Embryophyta</taxon>
        <taxon>Tracheophyta</taxon>
        <taxon>Spermatophyta</taxon>
        <taxon>Magnoliopsida</taxon>
        <taxon>Magnoliidae</taxon>
        <taxon>Laurales</taxon>
        <taxon>Lauraceae</taxon>
        <taxon>Cinnamomum</taxon>
    </lineage>
</organism>
<evidence type="ECO:0000313" key="13">
    <source>
        <dbReference type="Proteomes" id="UP000283530"/>
    </source>
</evidence>
<keyword evidence="1 9" id="KW-0479">Metal-binding</keyword>
<dbReference type="InterPro" id="IPR045174">
    <property type="entry name" value="Dof"/>
</dbReference>
<evidence type="ECO:0000256" key="1">
    <source>
        <dbReference type="ARBA" id="ARBA00022723"/>
    </source>
</evidence>
<keyword evidence="7 8" id="KW-0539">Nucleus</keyword>
<evidence type="ECO:0000313" key="12">
    <source>
        <dbReference type="EMBL" id="RWR74175.1"/>
    </source>
</evidence>
<comment type="function">
    <text evidence="9">Transcription factor that binds specifically to a 5'-AA[AG]G-3' consensus core sequence.</text>
</comment>
<dbReference type="OrthoDB" id="1927254at2759"/>
<keyword evidence="5 8" id="KW-0238">DNA-binding</keyword>
<keyword evidence="6 9" id="KW-0804">Transcription</keyword>
<dbReference type="GO" id="GO:0003700">
    <property type="term" value="F:DNA-binding transcription factor activity"/>
    <property type="evidence" value="ECO:0007669"/>
    <property type="project" value="UniProtKB-UniRule"/>
</dbReference>
<keyword evidence="13" id="KW-1185">Reference proteome</keyword>
<dbReference type="Pfam" id="PF02701">
    <property type="entry name" value="Zn_ribbon_Dof"/>
    <property type="match status" value="1"/>
</dbReference>
<keyword evidence="3 9" id="KW-0862">Zinc</keyword>
<keyword evidence="4 9" id="KW-0805">Transcription regulation</keyword>
<evidence type="ECO:0000256" key="3">
    <source>
        <dbReference type="ARBA" id="ARBA00022833"/>
    </source>
</evidence>
<sequence>MTSDSGERRSVRGPPMPSPVPEAEQHLPCPRCDSTNTKFCYYNNYNLSQPRHFCKSCRRYWTQGGTLRDVPVGGGSRSKSHPQSNKRSRTSSSSSSSATSAVAASSAAPTSAIPSINISGSEMPAPMPASELEGFGSFSSLLASSCPGFLALGDPVVNRSGLGVGLDGVGFGLGRGVWPMAGDVAEASSTTWQVGIGDGFNDGDCFTWPDLAISTPGNGCLP</sequence>
<dbReference type="AlphaFoldDB" id="A0A443N6M4"/>
<feature type="compositionally biased region" description="Low complexity" evidence="10">
    <location>
        <begin position="90"/>
        <end position="104"/>
    </location>
</feature>
<name>A0A443N6M4_9MAGN</name>